<comment type="caution">
    <text evidence="5">The sequence shown here is derived from an EMBL/GenBank/DDBJ whole genome shotgun (WGS) entry which is preliminary data.</text>
</comment>
<evidence type="ECO:0000256" key="1">
    <source>
        <dbReference type="ARBA" id="ARBA00006135"/>
    </source>
</evidence>
<evidence type="ECO:0000313" key="6">
    <source>
        <dbReference type="Proteomes" id="UP001596001"/>
    </source>
</evidence>
<dbReference type="EMBL" id="JBHSHJ010000003">
    <property type="protein sequence ID" value="MFC4788279.1"/>
    <property type="molecule type" value="Genomic_DNA"/>
</dbReference>
<accession>A0ABV9QBN5</accession>
<feature type="region of interest" description="Disordered" evidence="3">
    <location>
        <begin position="64"/>
        <end position="84"/>
    </location>
</feature>
<dbReference type="PROSITE" id="PS51257">
    <property type="entry name" value="PROKAR_LIPOPROTEIN"/>
    <property type="match status" value="1"/>
</dbReference>
<dbReference type="InterPro" id="IPR014142">
    <property type="entry name" value="TrbG_Ti"/>
</dbReference>
<keyword evidence="2 4" id="KW-0732">Signal</keyword>
<dbReference type="InterPro" id="IPR038161">
    <property type="entry name" value="VirB9/CagX/TrbG_C_sf"/>
</dbReference>
<evidence type="ECO:0000313" key="5">
    <source>
        <dbReference type="EMBL" id="MFC4788279.1"/>
    </source>
</evidence>
<dbReference type="InterPro" id="IPR010258">
    <property type="entry name" value="Conjugal_tfr_TrbG/VirB9/CagX"/>
</dbReference>
<evidence type="ECO:0000256" key="4">
    <source>
        <dbReference type="SAM" id="SignalP"/>
    </source>
</evidence>
<dbReference type="InterPro" id="IPR033645">
    <property type="entry name" value="VirB9/CagX/TrbG_C"/>
</dbReference>
<dbReference type="CDD" id="cd06911">
    <property type="entry name" value="VirB9_CagX_TrbG"/>
    <property type="match status" value="1"/>
</dbReference>
<keyword evidence="6" id="KW-1185">Reference proteome</keyword>
<dbReference type="Gene3D" id="2.60.40.2500">
    <property type="match status" value="1"/>
</dbReference>
<dbReference type="Proteomes" id="UP001596001">
    <property type="component" value="Unassembled WGS sequence"/>
</dbReference>
<feature type="chain" id="PRO_5047185648" evidence="4">
    <location>
        <begin position="28"/>
        <end position="330"/>
    </location>
</feature>
<protein>
    <submittedName>
        <fullName evidence="5">P-type conjugative transfer protein TrbG</fullName>
    </submittedName>
</protein>
<comment type="similarity">
    <text evidence="1">Belongs to the TrbG/VirB9 family.</text>
</comment>
<dbReference type="Pfam" id="PF03524">
    <property type="entry name" value="CagX"/>
    <property type="match status" value="1"/>
</dbReference>
<dbReference type="RefSeq" id="WP_382430570.1">
    <property type="nucleotide sequence ID" value="NZ_JBHSHJ010000003.1"/>
</dbReference>
<evidence type="ECO:0000256" key="2">
    <source>
        <dbReference type="ARBA" id="ARBA00022729"/>
    </source>
</evidence>
<evidence type="ECO:0000256" key="3">
    <source>
        <dbReference type="SAM" id="MobiDB-lite"/>
    </source>
</evidence>
<feature type="signal peptide" evidence="4">
    <location>
        <begin position="1"/>
        <end position="27"/>
    </location>
</feature>
<name>A0ABV9QBN5_9BURK</name>
<sequence>MNRLFRIYAFVLTLAASALLLQGCATQGTPPPAISLDEPVQAQPLPDLPKPVEVVEMPKVLPMPAQMKPLPEGGDTKAAPEPADEKLRVSRANAEARMAPTREGYVNAIQVWPFTDGALYQVYAAPGRVTVISLQPGEELVTVAAGDTVRWIVGDTSSGMRVSVLVKPIRSGLKTNLVVTTSRRTYLIELTSTERAWMASVSWEYPKDRMLALQRQAQAAQATAPIDTGLSLEKIRFRYAVSGNNPPWKPLRAFDDGEKVYIQFPPGIAQGELPPLFVIGAQGDGQLMNYRFRAPYYIVDRLFGAAELRLGGDKGDIVRIERTDGIARGY</sequence>
<reference evidence="6" key="1">
    <citation type="journal article" date="2019" name="Int. J. Syst. Evol. Microbiol.">
        <title>The Global Catalogue of Microorganisms (GCM) 10K type strain sequencing project: providing services to taxonomists for standard genome sequencing and annotation.</title>
        <authorList>
            <consortium name="The Broad Institute Genomics Platform"/>
            <consortium name="The Broad Institute Genome Sequencing Center for Infectious Disease"/>
            <person name="Wu L."/>
            <person name="Ma J."/>
        </authorList>
    </citation>
    <scope>NUCLEOTIDE SEQUENCE [LARGE SCALE GENOMIC DNA]</scope>
    <source>
        <strain evidence="6">CCUG 49452</strain>
    </source>
</reference>
<gene>
    <name evidence="5" type="primary">trbG</name>
    <name evidence="5" type="ORF">ACFO6X_04685</name>
</gene>
<dbReference type="NCBIfam" id="TIGR02775">
    <property type="entry name" value="TrbG_Ti"/>
    <property type="match status" value="1"/>
</dbReference>
<proteinExistence type="inferred from homology"/>
<organism evidence="5 6">
    <name type="scientific">Giesbergeria sinuosa</name>
    <dbReference type="NCBI Taxonomy" id="80883"/>
    <lineage>
        <taxon>Bacteria</taxon>
        <taxon>Pseudomonadati</taxon>
        <taxon>Pseudomonadota</taxon>
        <taxon>Betaproteobacteria</taxon>
        <taxon>Burkholderiales</taxon>
        <taxon>Comamonadaceae</taxon>
        <taxon>Giesbergeria</taxon>
    </lineage>
</organism>